<dbReference type="PROSITE" id="PS50977">
    <property type="entry name" value="HTH_TETR_2"/>
    <property type="match status" value="1"/>
</dbReference>
<dbReference type="PANTHER" id="PTHR30055:SF234">
    <property type="entry name" value="HTH-TYPE TRANSCRIPTIONAL REGULATOR BETI"/>
    <property type="match status" value="1"/>
</dbReference>
<dbReference type="SUPFAM" id="SSF46689">
    <property type="entry name" value="Homeodomain-like"/>
    <property type="match status" value="1"/>
</dbReference>
<evidence type="ECO:0000256" key="3">
    <source>
        <dbReference type="ARBA" id="ARBA00023163"/>
    </source>
</evidence>
<proteinExistence type="predicted"/>
<feature type="domain" description="HTH tetR-type" evidence="5">
    <location>
        <begin position="13"/>
        <end position="73"/>
    </location>
</feature>
<reference evidence="6 7" key="1">
    <citation type="submission" date="2012-02" db="EMBL/GenBank/DDBJ databases">
        <title>Improved High-Quality Draft Sequence of Rhizobium leguminosarum bv. trifolii WSM597.</title>
        <authorList>
            <consortium name="US DOE Joint Genome Institute"/>
            <person name="Lucas S."/>
            <person name="Han J."/>
            <person name="Lapidus A."/>
            <person name="Cheng J.-F."/>
            <person name="Goodwin L."/>
            <person name="Pitluck S."/>
            <person name="Peters L."/>
            <person name="Ovchinnikova G."/>
            <person name="Held B."/>
            <person name="Detter J.C."/>
            <person name="Han C."/>
            <person name="Tapia R."/>
            <person name="Land M."/>
            <person name="Hauser L."/>
            <person name="Kyrpides N."/>
            <person name="Ivanova N."/>
            <person name="Pagani I."/>
            <person name="Brau L."/>
            <person name="Yates R."/>
            <person name="O'Hara G."/>
            <person name="Rui T."/>
            <person name="Howieson J."/>
            <person name="Reeve W."/>
            <person name="Woyke T."/>
        </authorList>
    </citation>
    <scope>NUCLEOTIDE SEQUENCE [LARGE SCALE GENOMIC DNA]</scope>
    <source>
        <strain evidence="6 7">WSM597</strain>
    </source>
</reference>
<dbReference type="RefSeq" id="WP_003588461.1">
    <property type="nucleotide sequence ID" value="NZ_JH719381.1"/>
</dbReference>
<dbReference type="InterPro" id="IPR023772">
    <property type="entry name" value="DNA-bd_HTH_TetR-type_CS"/>
</dbReference>
<name>J0H2F0_RHILT</name>
<organism evidence="6 7">
    <name type="scientific">Rhizobium leguminosarum bv. trifolii WSM597</name>
    <dbReference type="NCBI Taxonomy" id="754764"/>
    <lineage>
        <taxon>Bacteria</taxon>
        <taxon>Pseudomonadati</taxon>
        <taxon>Pseudomonadota</taxon>
        <taxon>Alphaproteobacteria</taxon>
        <taxon>Hyphomicrobiales</taxon>
        <taxon>Rhizobiaceae</taxon>
        <taxon>Rhizobium/Agrobacterium group</taxon>
        <taxon>Rhizobium</taxon>
    </lineage>
</organism>
<dbReference type="Gene3D" id="1.10.357.10">
    <property type="entry name" value="Tetracycline Repressor, domain 2"/>
    <property type="match status" value="1"/>
</dbReference>
<keyword evidence="3" id="KW-0804">Transcription</keyword>
<evidence type="ECO:0000313" key="6">
    <source>
        <dbReference type="EMBL" id="EJB04143.1"/>
    </source>
</evidence>
<dbReference type="PANTHER" id="PTHR30055">
    <property type="entry name" value="HTH-TYPE TRANSCRIPTIONAL REGULATOR RUTR"/>
    <property type="match status" value="1"/>
</dbReference>
<feature type="DNA-binding region" description="H-T-H motif" evidence="4">
    <location>
        <begin position="36"/>
        <end position="55"/>
    </location>
</feature>
<dbReference type="PROSITE" id="PS01081">
    <property type="entry name" value="HTH_TETR_1"/>
    <property type="match status" value="1"/>
</dbReference>
<dbReference type="AlphaFoldDB" id="J0H2F0"/>
<dbReference type="GO" id="GO:0000976">
    <property type="term" value="F:transcription cis-regulatory region binding"/>
    <property type="evidence" value="ECO:0007669"/>
    <property type="project" value="TreeGrafter"/>
</dbReference>
<dbReference type="Pfam" id="PF00440">
    <property type="entry name" value="TetR_N"/>
    <property type="match status" value="1"/>
</dbReference>
<keyword evidence="2 4" id="KW-0238">DNA-binding</keyword>
<keyword evidence="1" id="KW-0805">Transcription regulation</keyword>
<evidence type="ECO:0000313" key="7">
    <source>
        <dbReference type="Proteomes" id="UP000005092"/>
    </source>
</evidence>
<dbReference type="GO" id="GO:0003700">
    <property type="term" value="F:DNA-binding transcription factor activity"/>
    <property type="evidence" value="ECO:0007669"/>
    <property type="project" value="TreeGrafter"/>
</dbReference>
<dbReference type="InterPro" id="IPR050109">
    <property type="entry name" value="HTH-type_TetR-like_transc_reg"/>
</dbReference>
<sequence>MTNKNIPARTTPHDRCDHIVQVAAQHFIRDGYDGASMTAIAADARVTRPLVYHYFAGKSALFEAVLARESEALLEATRPDPSRSAEENLHSALANYLDYFSPRSGRALNLRSDVAGAAPFIASAIRSNHDIEVDRIIALLGLEDSSLARSVISAWLEFVTALAQETAGDSSTSKDAIIDICMRVLYAALEPLKAVEALKTDY</sequence>
<accession>J0H2F0</accession>
<dbReference type="HOGENOM" id="CLU_1401540_0_0_5"/>
<evidence type="ECO:0000256" key="4">
    <source>
        <dbReference type="PROSITE-ProRule" id="PRU00335"/>
    </source>
</evidence>
<evidence type="ECO:0000259" key="5">
    <source>
        <dbReference type="PROSITE" id="PS50977"/>
    </source>
</evidence>
<dbReference type="InterPro" id="IPR001647">
    <property type="entry name" value="HTH_TetR"/>
</dbReference>
<gene>
    <name evidence="6" type="ORF">Rleg9DRAFT_2991</name>
</gene>
<evidence type="ECO:0000256" key="2">
    <source>
        <dbReference type="ARBA" id="ARBA00023125"/>
    </source>
</evidence>
<dbReference type="EMBL" id="JH719381">
    <property type="protein sequence ID" value="EJB04143.1"/>
    <property type="molecule type" value="Genomic_DNA"/>
</dbReference>
<dbReference type="Proteomes" id="UP000005092">
    <property type="component" value="Unassembled WGS sequence"/>
</dbReference>
<dbReference type="InterPro" id="IPR009057">
    <property type="entry name" value="Homeodomain-like_sf"/>
</dbReference>
<protein>
    <submittedName>
        <fullName evidence="6">Transcriptional regulator</fullName>
    </submittedName>
</protein>
<evidence type="ECO:0000256" key="1">
    <source>
        <dbReference type="ARBA" id="ARBA00023015"/>
    </source>
</evidence>
<dbReference type="PRINTS" id="PR00455">
    <property type="entry name" value="HTHTETR"/>
</dbReference>